<feature type="coiled-coil region" evidence="1">
    <location>
        <begin position="123"/>
        <end position="153"/>
    </location>
</feature>
<dbReference type="RefSeq" id="WP_001251691.1">
    <property type="nucleotide sequence ID" value="NZ_CAJSGZ010000012.1"/>
</dbReference>
<dbReference type="AlphaFoldDB" id="A0A1S0WPK5"/>
<evidence type="ECO:0000313" key="5">
    <source>
        <dbReference type="Proteomes" id="UP000290652"/>
    </source>
</evidence>
<evidence type="ECO:0000313" key="2">
    <source>
        <dbReference type="EMBL" id="MBA7722407.1"/>
    </source>
</evidence>
<dbReference type="Proteomes" id="UP000291778">
    <property type="component" value="Unassembled WGS sequence"/>
</dbReference>
<organism evidence="2 7">
    <name type="scientific">Escherichia coli</name>
    <dbReference type="NCBI Taxonomy" id="562"/>
    <lineage>
        <taxon>Bacteria</taxon>
        <taxon>Pseudomonadati</taxon>
        <taxon>Pseudomonadota</taxon>
        <taxon>Gammaproteobacteria</taxon>
        <taxon>Enterobacterales</taxon>
        <taxon>Enterobacteriaceae</taxon>
        <taxon>Escherichia</taxon>
    </lineage>
</organism>
<name>A0A1S0WPK5_ECOLX</name>
<evidence type="ECO:0000313" key="4">
    <source>
        <dbReference type="EMBL" id="RYL82133.1"/>
    </source>
</evidence>
<dbReference type="Proteomes" id="UP000290652">
    <property type="component" value="Unassembled WGS sequence"/>
</dbReference>
<keyword evidence="1" id="KW-0175">Coiled coil</keyword>
<evidence type="ECO:0000256" key="1">
    <source>
        <dbReference type="SAM" id="Coils"/>
    </source>
</evidence>
<dbReference type="Pfam" id="PF20404">
    <property type="entry name" value="DUF6694"/>
    <property type="match status" value="1"/>
</dbReference>
<reference evidence="2" key="3">
    <citation type="submission" date="2020-06" db="EMBL/GenBank/DDBJ databases">
        <title>REHAB project genomes.</title>
        <authorList>
            <person name="Shaw L.P."/>
        </authorList>
    </citation>
    <scope>NUCLEOTIDE SEQUENCE</scope>
    <source>
        <strain evidence="2">RHBSTW-00474</strain>
    </source>
</reference>
<dbReference type="EMBL" id="SCIU01000024">
    <property type="protein sequence ID" value="RXB29839.1"/>
    <property type="molecule type" value="Genomic_DNA"/>
</dbReference>
<proteinExistence type="predicted"/>
<evidence type="ECO:0000313" key="3">
    <source>
        <dbReference type="EMBL" id="RXB29839.1"/>
    </source>
</evidence>
<protein>
    <submittedName>
        <fullName evidence="2">Uncharacterized protein</fullName>
    </submittedName>
</protein>
<comment type="caution">
    <text evidence="2">The sequence shown here is derived from an EMBL/GenBank/DDBJ whole genome shotgun (WGS) entry which is preliminary data.</text>
</comment>
<dbReference type="InterPro" id="IPR046516">
    <property type="entry name" value="DUF6694"/>
</dbReference>
<dbReference type="EMBL" id="JABXPW010000022">
    <property type="protein sequence ID" value="MBA7722407.1"/>
    <property type="molecule type" value="Genomic_DNA"/>
</dbReference>
<reference evidence="4 6" key="2">
    <citation type="submission" date="2019-02" db="EMBL/GenBank/DDBJ databases">
        <authorList>
            <person name="Slukin P."/>
            <person name="Fursova N."/>
            <person name="Ermolenko Z."/>
            <person name="Mayskaya N."/>
            <person name="Kislichkina A."/>
            <person name="Mukhina T."/>
            <person name="Sizova A."/>
            <person name="Bogun A."/>
        </authorList>
    </citation>
    <scope>NUCLEOTIDE SEQUENCE [LARGE SCALE GENOMIC DNA]</scope>
    <source>
        <strain evidence="4">SCPM-O-B-8431</strain>
        <strain evidence="6">SCPM-O-B-8431(U15)</strain>
    </source>
</reference>
<sequence length="292" mass="32774">MAMSLSCPLILLGLALFFYDWDRDMKKLTGVIAFALLLTACDKPKIDASSDQSMKESIQKVRESLPADKKAQFDDAVKVVAFSQINMRELMQAGTSSGDVYETKIKSALEGKTGDEVINYAQTIRLEREKREKEQALQEIKELEAKQTSATQAAEKMKAFKVERSRFYFQKEDYGNDQPILDISVENGTDKAVARVFFKGVIASPGRSVPWFSDVFNYKISGGLEPGEKANWKLAPNRYSDWGKLKVPADAIFTVTVIGLEDADGKSIYGDAEFSERDADRLNQLRDKYLSK</sequence>
<dbReference type="EMBL" id="SERV01000007">
    <property type="protein sequence ID" value="RYL82133.1"/>
    <property type="molecule type" value="Genomic_DNA"/>
</dbReference>
<reference evidence="3 5" key="1">
    <citation type="submission" date="2019-01" db="EMBL/GenBank/DDBJ databases">
        <title>Genomic analysis of febrile catheter-associated UTI E. coli isolates.</title>
        <authorList>
            <person name="Potter R."/>
            <person name="Zou Z."/>
            <person name="Henderson J."/>
            <person name="Dantas G."/>
        </authorList>
    </citation>
    <scope>NUCLEOTIDE SEQUENCE [LARGE SCALE GENOMIC DNA]</scope>
    <source>
        <strain evidence="3 5">49_rectal</strain>
    </source>
</reference>
<gene>
    <name evidence="3" type="ORF">EPS97_13770</name>
    <name evidence="4" type="ORF">EWK56_11230</name>
    <name evidence="2" type="ORF">HV209_28330</name>
</gene>
<accession>A0A1S0WPK5</accession>
<evidence type="ECO:0000313" key="7">
    <source>
        <dbReference type="Proteomes" id="UP000622722"/>
    </source>
</evidence>
<dbReference type="Proteomes" id="UP000622722">
    <property type="component" value="Unassembled WGS sequence"/>
</dbReference>
<evidence type="ECO:0000313" key="6">
    <source>
        <dbReference type="Proteomes" id="UP000291778"/>
    </source>
</evidence>